<keyword evidence="3 8" id="KW-0547">Nucleotide-binding</keyword>
<evidence type="ECO:0000256" key="1">
    <source>
        <dbReference type="ARBA" id="ARBA00009427"/>
    </source>
</evidence>
<evidence type="ECO:0000313" key="11">
    <source>
        <dbReference type="Proteomes" id="UP001200313"/>
    </source>
</evidence>
<dbReference type="InterPro" id="IPR011994">
    <property type="entry name" value="Cytidylate_kinase_dom"/>
</dbReference>
<dbReference type="EC" id="2.7.4.25" evidence="8"/>
<proteinExistence type="inferred from homology"/>
<dbReference type="NCBIfam" id="TIGR00017">
    <property type="entry name" value="cmk"/>
    <property type="match status" value="1"/>
</dbReference>
<dbReference type="PANTHER" id="PTHR21299">
    <property type="entry name" value="CYTIDYLATE KINASE/PANTOATE-BETA-ALANINE LIGASE"/>
    <property type="match status" value="1"/>
</dbReference>
<dbReference type="EMBL" id="JAKNJB010000006">
    <property type="protein sequence ID" value="MCG4526391.1"/>
    <property type="molecule type" value="Genomic_DNA"/>
</dbReference>
<dbReference type="InterPro" id="IPR027417">
    <property type="entry name" value="P-loop_NTPase"/>
</dbReference>
<dbReference type="RefSeq" id="WP_238073411.1">
    <property type="nucleotide sequence ID" value="NZ_JAKNJB010000006.1"/>
</dbReference>
<dbReference type="Gene3D" id="3.40.50.300">
    <property type="entry name" value="P-loop containing nucleotide triphosphate hydrolases"/>
    <property type="match status" value="1"/>
</dbReference>
<name>A0ABS9M6K1_9FIRM</name>
<dbReference type="Pfam" id="PF02224">
    <property type="entry name" value="Cytidylate_kin"/>
    <property type="match status" value="1"/>
</dbReference>
<accession>A0ABS9M6K1</accession>
<comment type="catalytic activity">
    <reaction evidence="7 8">
        <text>CMP + ATP = CDP + ADP</text>
        <dbReference type="Rhea" id="RHEA:11600"/>
        <dbReference type="ChEBI" id="CHEBI:30616"/>
        <dbReference type="ChEBI" id="CHEBI:58069"/>
        <dbReference type="ChEBI" id="CHEBI:60377"/>
        <dbReference type="ChEBI" id="CHEBI:456216"/>
        <dbReference type="EC" id="2.7.4.25"/>
    </reaction>
</comment>
<keyword evidence="8" id="KW-0963">Cytoplasm</keyword>
<evidence type="ECO:0000256" key="4">
    <source>
        <dbReference type="ARBA" id="ARBA00022777"/>
    </source>
</evidence>
<keyword evidence="2 8" id="KW-0808">Transferase</keyword>
<gene>
    <name evidence="8 10" type="primary">cmk</name>
    <name evidence="10" type="ORF">L0P79_04785</name>
</gene>
<feature type="binding site" evidence="8">
    <location>
        <begin position="12"/>
        <end position="20"/>
    </location>
    <ligand>
        <name>ATP</name>
        <dbReference type="ChEBI" id="CHEBI:30616"/>
    </ligand>
</feature>
<evidence type="ECO:0000256" key="3">
    <source>
        <dbReference type="ARBA" id="ARBA00022741"/>
    </source>
</evidence>
<comment type="similarity">
    <text evidence="1 8">Belongs to the cytidylate kinase family. Type 1 subfamily.</text>
</comment>
<evidence type="ECO:0000313" key="10">
    <source>
        <dbReference type="EMBL" id="MCG4526391.1"/>
    </source>
</evidence>
<dbReference type="SUPFAM" id="SSF52540">
    <property type="entry name" value="P-loop containing nucleoside triphosphate hydrolases"/>
    <property type="match status" value="1"/>
</dbReference>
<keyword evidence="5 8" id="KW-0067">ATP-binding</keyword>
<comment type="subcellular location">
    <subcellularLocation>
        <location evidence="8">Cytoplasm</location>
    </subcellularLocation>
</comment>
<organism evidence="10 11">
    <name type="scientific">Intestinimonas massiliensis</name>
    <name type="common">ex Afouda et al. 2020</name>
    <dbReference type="NCBI Taxonomy" id="1673721"/>
    <lineage>
        <taxon>Bacteria</taxon>
        <taxon>Bacillati</taxon>
        <taxon>Bacillota</taxon>
        <taxon>Clostridia</taxon>
        <taxon>Eubacteriales</taxon>
        <taxon>Intestinimonas</taxon>
    </lineage>
</organism>
<keyword evidence="11" id="KW-1185">Reference proteome</keyword>
<reference evidence="10 11" key="1">
    <citation type="submission" date="2022-01" db="EMBL/GenBank/DDBJ databases">
        <title>Collection of gut derived symbiotic bacterial strains cultured from healthy donors.</title>
        <authorList>
            <person name="Lin H."/>
            <person name="Kohout C."/>
            <person name="Waligurski E."/>
            <person name="Pamer E.G."/>
        </authorList>
    </citation>
    <scope>NUCLEOTIDE SEQUENCE [LARGE SCALE GENOMIC DNA]</scope>
    <source>
        <strain evidence="10 11">DFI.3.7</strain>
    </source>
</reference>
<dbReference type="GO" id="GO:0016301">
    <property type="term" value="F:kinase activity"/>
    <property type="evidence" value="ECO:0007669"/>
    <property type="project" value="UniProtKB-KW"/>
</dbReference>
<evidence type="ECO:0000256" key="6">
    <source>
        <dbReference type="ARBA" id="ARBA00047615"/>
    </source>
</evidence>
<evidence type="ECO:0000256" key="2">
    <source>
        <dbReference type="ARBA" id="ARBA00022679"/>
    </source>
</evidence>
<keyword evidence="4 8" id="KW-0418">Kinase</keyword>
<dbReference type="CDD" id="cd02020">
    <property type="entry name" value="CMPK"/>
    <property type="match status" value="1"/>
</dbReference>
<dbReference type="InterPro" id="IPR003136">
    <property type="entry name" value="Cytidylate_kin"/>
</dbReference>
<dbReference type="Proteomes" id="UP001200313">
    <property type="component" value="Unassembled WGS sequence"/>
</dbReference>
<evidence type="ECO:0000256" key="8">
    <source>
        <dbReference type="HAMAP-Rule" id="MF_00238"/>
    </source>
</evidence>
<protein>
    <recommendedName>
        <fullName evidence="8">Cytidylate kinase</fullName>
        <shortName evidence="8">CK</shortName>
        <ecNumber evidence="8">2.7.4.25</ecNumber>
    </recommendedName>
    <alternativeName>
        <fullName evidence="8">Cytidine monophosphate kinase</fullName>
        <shortName evidence="8">CMP kinase</shortName>
    </alternativeName>
</protein>
<comment type="caution">
    <text evidence="10">The sequence shown here is derived from an EMBL/GenBank/DDBJ whole genome shotgun (WGS) entry which is preliminary data.</text>
</comment>
<sequence length="224" mass="25092">MNEKRISIAIDGPVAAGKTTQAKRLAEALGFLYMDTGALYRTIACYMERHGKVIADIDEVLASIDLFLERDEKGQQRMFLGMEDVTDCLRTPSISKLASDISAVPAVREFLLDMQRAVAKEQNVVMEGRDIGTVVLPDSTVKIFLTADADIRGFRRWREMKQKGQPEDFHKVLADLADRDYNDSHREVAPLKQADDAIMLDCTELSSRETTQALLEIVREIAGI</sequence>
<evidence type="ECO:0000256" key="7">
    <source>
        <dbReference type="ARBA" id="ARBA00048478"/>
    </source>
</evidence>
<feature type="domain" description="Cytidylate kinase" evidence="9">
    <location>
        <begin position="8"/>
        <end position="219"/>
    </location>
</feature>
<dbReference type="HAMAP" id="MF_00238">
    <property type="entry name" value="Cytidyl_kinase_type1"/>
    <property type="match status" value="1"/>
</dbReference>
<comment type="catalytic activity">
    <reaction evidence="6 8">
        <text>dCMP + ATP = dCDP + ADP</text>
        <dbReference type="Rhea" id="RHEA:25094"/>
        <dbReference type="ChEBI" id="CHEBI:30616"/>
        <dbReference type="ChEBI" id="CHEBI:57566"/>
        <dbReference type="ChEBI" id="CHEBI:58593"/>
        <dbReference type="ChEBI" id="CHEBI:456216"/>
        <dbReference type="EC" id="2.7.4.25"/>
    </reaction>
</comment>
<evidence type="ECO:0000256" key="5">
    <source>
        <dbReference type="ARBA" id="ARBA00022840"/>
    </source>
</evidence>
<evidence type="ECO:0000259" key="9">
    <source>
        <dbReference type="Pfam" id="PF02224"/>
    </source>
</evidence>
<dbReference type="PANTHER" id="PTHR21299:SF2">
    <property type="entry name" value="CYTIDYLATE KINASE"/>
    <property type="match status" value="1"/>
</dbReference>